<dbReference type="VEuPathDB" id="FungiDB:AAP_00290"/>
<gene>
    <name evidence="2" type="ORF">AAP_00290</name>
</gene>
<evidence type="ECO:0000313" key="2">
    <source>
        <dbReference type="EMBL" id="KZZ98029.1"/>
    </source>
</evidence>
<accession>A0A168DRK5</accession>
<evidence type="ECO:0008006" key="4">
    <source>
        <dbReference type="Google" id="ProtNLM"/>
    </source>
</evidence>
<feature type="region of interest" description="Disordered" evidence="1">
    <location>
        <begin position="1"/>
        <end position="33"/>
    </location>
</feature>
<sequence length="567" mass="64428">MATESTERPSQQTLPHDAGGASQSRGSITLPSLGTSLGQLFQDLSMVTPGPTRTEFQISNDSNESHGQGLNSQNLAANSSNNSNSNSTEEVVTLPDTYTSEPLEENLFAGYQNGPQLPRLRDILPIVNNTSNPEEANNDGDHDLTPPFESERGAHSSRACYGYAPNRLNTRGHCDIFTSFGQRASVDMPSASLEHFSVTKKRRNVDGNETHARRRAWIKDENVPSDIISKFVRHPELAINLARFLPVQDLIGLYAISKDFHYIVNHRFTTVIMSQANRRAPESAKMFPFRCYASLCQEDPAERPHPVESKAAAGLSRTVPTFRWLKMVCFREMVVHQIVVIMAEDGVPVPKECVPAIKKMWLMMDMPDNIRRIGFIQNEKVFTDQDLFFLTMFFIKLDMRFTDPLTGSGSEGMRNMLLSQPSLSYLWRALKRTILISKLEALRMFIRWKQRPNDAEPGQSLFGVPAEEIGMTQYEAWGKSKSRKLLLRPDELVMREAIRRGLKLQKKYTDMMLWGYVNMKTLENIKPQRLERTLPRLEGLEQELTPFEDRWKIVPSKKVSYRVIQGG</sequence>
<dbReference type="OrthoDB" id="4966at2759"/>
<evidence type="ECO:0000313" key="3">
    <source>
        <dbReference type="Proteomes" id="UP000242877"/>
    </source>
</evidence>
<name>A0A168DRK5_9EURO</name>
<feature type="compositionally biased region" description="Polar residues" evidence="1">
    <location>
        <begin position="21"/>
        <end position="33"/>
    </location>
</feature>
<reference evidence="2 3" key="1">
    <citation type="journal article" date="2016" name="Genome Biol. Evol.">
        <title>Divergent and convergent evolution of fungal pathogenicity.</title>
        <authorList>
            <person name="Shang Y."/>
            <person name="Xiao G."/>
            <person name="Zheng P."/>
            <person name="Cen K."/>
            <person name="Zhan S."/>
            <person name="Wang C."/>
        </authorList>
    </citation>
    <scope>NUCLEOTIDE SEQUENCE [LARGE SCALE GENOMIC DNA]</scope>
    <source>
        <strain evidence="2 3">ARSEF 7405</strain>
    </source>
</reference>
<protein>
    <recommendedName>
        <fullName evidence="4">F-box domain-containing protein</fullName>
    </recommendedName>
</protein>
<dbReference type="EMBL" id="AZGZ01000001">
    <property type="protein sequence ID" value="KZZ98029.1"/>
    <property type="molecule type" value="Genomic_DNA"/>
</dbReference>
<evidence type="ECO:0000256" key="1">
    <source>
        <dbReference type="SAM" id="MobiDB-lite"/>
    </source>
</evidence>
<keyword evidence="3" id="KW-1185">Reference proteome</keyword>
<feature type="compositionally biased region" description="Polar residues" evidence="1">
    <location>
        <begin position="54"/>
        <end position="69"/>
    </location>
</feature>
<organism evidence="2 3">
    <name type="scientific">Ascosphaera apis ARSEF 7405</name>
    <dbReference type="NCBI Taxonomy" id="392613"/>
    <lineage>
        <taxon>Eukaryota</taxon>
        <taxon>Fungi</taxon>
        <taxon>Dikarya</taxon>
        <taxon>Ascomycota</taxon>
        <taxon>Pezizomycotina</taxon>
        <taxon>Eurotiomycetes</taxon>
        <taxon>Eurotiomycetidae</taxon>
        <taxon>Onygenales</taxon>
        <taxon>Ascosphaeraceae</taxon>
        <taxon>Ascosphaera</taxon>
    </lineage>
</organism>
<feature type="region of interest" description="Disordered" evidence="1">
    <location>
        <begin position="49"/>
        <end position="92"/>
    </location>
</feature>
<proteinExistence type="predicted"/>
<feature type="region of interest" description="Disordered" evidence="1">
    <location>
        <begin position="128"/>
        <end position="147"/>
    </location>
</feature>
<dbReference type="Proteomes" id="UP000242877">
    <property type="component" value="Unassembled WGS sequence"/>
</dbReference>
<comment type="caution">
    <text evidence="2">The sequence shown here is derived from an EMBL/GenBank/DDBJ whole genome shotgun (WGS) entry which is preliminary data.</text>
</comment>
<feature type="compositionally biased region" description="Low complexity" evidence="1">
    <location>
        <begin position="70"/>
        <end position="87"/>
    </location>
</feature>
<dbReference type="AlphaFoldDB" id="A0A168DRK5"/>